<keyword evidence="7" id="KW-1185">Reference proteome</keyword>
<evidence type="ECO:0000259" key="5">
    <source>
        <dbReference type="Pfam" id="PF08545"/>
    </source>
</evidence>
<evidence type="ECO:0000256" key="3">
    <source>
        <dbReference type="ARBA" id="ARBA00023315"/>
    </source>
</evidence>
<dbReference type="PANTHER" id="PTHR34069">
    <property type="entry name" value="3-OXOACYL-[ACYL-CARRIER-PROTEIN] SYNTHASE 3"/>
    <property type="match status" value="1"/>
</dbReference>
<sequence>MTALEAVAVHLPPVARPIEELGEELGLSDRQVKLFRRFHGLDQVRLDPDGDLTDLLEGAATALTALRGREHRVRYVLHARSMPIAAPYPHNPLHELLGRLGLEHARAFTVTHHACAGSLLAIDVAGRLLAAEPDPEALALILAGEKTFTRDARLVPETALFGEGAAACLVRAEGERDRVLSYAVDLRGEFDGRLAEDPDLLARYQRDYPDAVVGVMRAALDEAGETWDSIRLLLPHNVNQVSWKRICRTVGLPLDRVVLENVPAVGHSFTADVFLNHHTATTRGLLHPGDRYLVAAAGLGATFAAMVLQH</sequence>
<evidence type="ECO:0000256" key="1">
    <source>
        <dbReference type="ARBA" id="ARBA00022490"/>
    </source>
</evidence>
<evidence type="ECO:0000256" key="2">
    <source>
        <dbReference type="ARBA" id="ARBA00022679"/>
    </source>
</evidence>
<comment type="caution">
    <text evidence="6">The sequence shown here is derived from an EMBL/GenBank/DDBJ whole genome shotgun (WGS) entry which is preliminary data.</text>
</comment>
<keyword evidence="2" id="KW-0808">Transferase</keyword>
<gene>
    <name evidence="6" type="ORF">GCM10023235_60260</name>
</gene>
<dbReference type="InterPro" id="IPR013751">
    <property type="entry name" value="ACP_syn_III_N"/>
</dbReference>
<evidence type="ECO:0000313" key="7">
    <source>
        <dbReference type="Proteomes" id="UP001501752"/>
    </source>
</evidence>
<dbReference type="RefSeq" id="WP_345700035.1">
    <property type="nucleotide sequence ID" value="NZ_BAABIS010000001.1"/>
</dbReference>
<proteinExistence type="predicted"/>
<dbReference type="InterPro" id="IPR016039">
    <property type="entry name" value="Thiolase-like"/>
</dbReference>
<dbReference type="Pfam" id="PF08545">
    <property type="entry name" value="ACP_syn_III"/>
    <property type="match status" value="1"/>
</dbReference>
<dbReference type="SUPFAM" id="SSF53901">
    <property type="entry name" value="Thiolase-like"/>
    <property type="match status" value="1"/>
</dbReference>
<dbReference type="Pfam" id="PF08541">
    <property type="entry name" value="ACP_syn_III_C"/>
    <property type="match status" value="1"/>
</dbReference>
<feature type="domain" description="Beta-ketoacyl-[acyl-carrier-protein] synthase III C-terminal" evidence="4">
    <location>
        <begin position="220"/>
        <end position="309"/>
    </location>
</feature>
<dbReference type="EMBL" id="BAABIS010000001">
    <property type="protein sequence ID" value="GAA4873085.1"/>
    <property type="molecule type" value="Genomic_DNA"/>
</dbReference>
<dbReference type="Gene3D" id="3.40.47.10">
    <property type="match status" value="2"/>
</dbReference>
<reference evidence="7" key="1">
    <citation type="journal article" date="2019" name="Int. J. Syst. Evol. Microbiol.">
        <title>The Global Catalogue of Microorganisms (GCM) 10K type strain sequencing project: providing services to taxonomists for standard genome sequencing and annotation.</title>
        <authorList>
            <consortium name="The Broad Institute Genomics Platform"/>
            <consortium name="The Broad Institute Genome Sequencing Center for Infectious Disease"/>
            <person name="Wu L."/>
            <person name="Ma J."/>
        </authorList>
    </citation>
    <scope>NUCLEOTIDE SEQUENCE [LARGE SCALE GENOMIC DNA]</scope>
    <source>
        <strain evidence="7">JCM 13006</strain>
    </source>
</reference>
<dbReference type="Proteomes" id="UP001501752">
    <property type="component" value="Unassembled WGS sequence"/>
</dbReference>
<evidence type="ECO:0000313" key="6">
    <source>
        <dbReference type="EMBL" id="GAA4873085.1"/>
    </source>
</evidence>
<organism evidence="6 7">
    <name type="scientific">Kitasatospora terrestris</name>
    <dbReference type="NCBI Taxonomy" id="258051"/>
    <lineage>
        <taxon>Bacteria</taxon>
        <taxon>Bacillati</taxon>
        <taxon>Actinomycetota</taxon>
        <taxon>Actinomycetes</taxon>
        <taxon>Kitasatosporales</taxon>
        <taxon>Streptomycetaceae</taxon>
        <taxon>Kitasatospora</taxon>
    </lineage>
</organism>
<keyword evidence="3" id="KW-0012">Acyltransferase</keyword>
<dbReference type="InterPro" id="IPR013747">
    <property type="entry name" value="ACP_syn_III_C"/>
</dbReference>
<feature type="domain" description="Beta-ketoacyl-[acyl-carrier-protein] synthase III N-terminal" evidence="5">
    <location>
        <begin position="113"/>
        <end position="184"/>
    </location>
</feature>
<dbReference type="PANTHER" id="PTHR34069:SF2">
    <property type="entry name" value="BETA-KETOACYL-[ACYL-CARRIER-PROTEIN] SYNTHASE III"/>
    <property type="match status" value="1"/>
</dbReference>
<keyword evidence="1" id="KW-0963">Cytoplasm</keyword>
<evidence type="ECO:0000259" key="4">
    <source>
        <dbReference type="Pfam" id="PF08541"/>
    </source>
</evidence>
<accession>A0ABP9E9X3</accession>
<protein>
    <submittedName>
        <fullName evidence="6">3-oxoacyl-[acyl-carrier-protein] synthase III C-terminal domain-containing protein</fullName>
    </submittedName>
</protein>
<name>A0ABP9E9X3_9ACTN</name>